<keyword evidence="2" id="KW-1185">Reference proteome</keyword>
<sequence length="309" mass="35057">MLLSYIDEVGEPGAFVARDHPRFSTSPAFGYAGFVVPAECARRFGREFTRRKREVFKSELENVANPGRWERKGASIFRPDTLDKFPQQIRVFNGLVRALRAMGGALFYYVDEKPVGTPKQTGLDVIERETVAMRETLNRLSTHAEAERKNLLVMIDQITEKTRAERLPNMYGHILGRAADHPEMNRILEPPMHVDSELSSNIQFADWVAACVTRAIDYQLIEKSRFEWVAATRAVEQVRGAFTHESKLHLRHRGLTDFHHSDISRRARPLYPTAVGHLIGDGIDPMVFHKVHAAAERAHERGKSSSSSN</sequence>
<proteinExistence type="predicted"/>
<protein>
    <submittedName>
        <fullName evidence="1">DUF3800 domain-containing protein</fullName>
    </submittedName>
</protein>
<dbReference type="Pfam" id="PF12686">
    <property type="entry name" value="DUF3800"/>
    <property type="match status" value="1"/>
</dbReference>
<comment type="caution">
    <text evidence="1">The sequence shown here is derived from an EMBL/GenBank/DDBJ whole genome shotgun (WGS) entry which is preliminary data.</text>
</comment>
<reference evidence="2" key="1">
    <citation type="journal article" date="2019" name="Int. J. Syst. Evol. Microbiol.">
        <title>The Global Catalogue of Microorganisms (GCM) 10K type strain sequencing project: providing services to taxonomists for standard genome sequencing and annotation.</title>
        <authorList>
            <consortium name="The Broad Institute Genomics Platform"/>
            <consortium name="The Broad Institute Genome Sequencing Center for Infectious Disease"/>
            <person name="Wu L."/>
            <person name="Ma J."/>
        </authorList>
    </citation>
    <scope>NUCLEOTIDE SEQUENCE [LARGE SCALE GENOMIC DNA]</scope>
    <source>
        <strain evidence="2">CCM 7044</strain>
    </source>
</reference>
<accession>A0ABW5VNC7</accession>
<dbReference type="RefSeq" id="WP_377181147.1">
    <property type="nucleotide sequence ID" value="NZ_JBHUOG010000001.1"/>
</dbReference>
<dbReference type="Proteomes" id="UP001597479">
    <property type="component" value="Unassembled WGS sequence"/>
</dbReference>
<dbReference type="EMBL" id="JBHUOG010000001">
    <property type="protein sequence ID" value="MFD2793194.1"/>
    <property type="molecule type" value="Genomic_DNA"/>
</dbReference>
<evidence type="ECO:0000313" key="2">
    <source>
        <dbReference type="Proteomes" id="UP001597479"/>
    </source>
</evidence>
<name>A0ABW5VNC7_9MICO</name>
<organism evidence="1 2">
    <name type="scientific">Promicromonospora vindobonensis</name>
    <dbReference type="NCBI Taxonomy" id="195748"/>
    <lineage>
        <taxon>Bacteria</taxon>
        <taxon>Bacillati</taxon>
        <taxon>Actinomycetota</taxon>
        <taxon>Actinomycetes</taxon>
        <taxon>Micrococcales</taxon>
        <taxon>Promicromonosporaceae</taxon>
        <taxon>Promicromonospora</taxon>
    </lineage>
</organism>
<evidence type="ECO:0000313" key="1">
    <source>
        <dbReference type="EMBL" id="MFD2793194.1"/>
    </source>
</evidence>
<dbReference type="InterPro" id="IPR024524">
    <property type="entry name" value="DUF3800"/>
</dbReference>
<gene>
    <name evidence="1" type="ORF">ACFS27_06505</name>
</gene>